<feature type="transmembrane region" description="Helical" evidence="1">
    <location>
        <begin position="363"/>
        <end position="383"/>
    </location>
</feature>
<comment type="caution">
    <text evidence="2">The sequence shown here is derived from an EMBL/GenBank/DDBJ whole genome shotgun (WGS) entry which is preliminary data.</text>
</comment>
<sequence length="551" mass="64757">MPSPTLSRKTDQKNTLVEDATRLFRVVYQEQARENKSDDEVAKIKVSDLISKMAFYYEKIRNTVDYKEEHLLRKNAIERILRRQIIIEGAIAAKGPKAGEIARELLTELIRAAYLPNNAIPESKIEEISEVVDKYLKLKQYLRQSKELFHEKNHVTGWLISLLACEVEEKLGRSETDLTIVDFMYDILSRTIELPENSPYQNDREIQIYVSIHRCYLKFDRDMLSFILFKHYNPHWKNTPSQETIEIIARKMEDMKERIEKSLDHPLAGQLNRIIGKYNVFFSILKDVIIEDPRGVYDGFAKDPKAFARSVKKVCNKRYLTARKKLWRSAARSIIYIFITKSIFAIILEVPANKWFGEELNPVSLLINISFPALLLFMIVLFTRLPSEANSSRIAEGVEEVIFNEKKNRTYKLRPPVKRSKLMHTTFKLIYMVTFFLSFGTIVWVLDKLNFSWISIVIFLFFLAFVSFFSIRIRKNAKDLLIVEREENILSLLADFFYVPIVEAGKWLSEKFSRINVFVFILDFIIEAPFKIFVTIAEEWTKYVRERKDEI</sequence>
<evidence type="ECO:0000256" key="1">
    <source>
        <dbReference type="SAM" id="Phobius"/>
    </source>
</evidence>
<feature type="transmembrane region" description="Helical" evidence="1">
    <location>
        <begin position="452"/>
        <end position="471"/>
    </location>
</feature>
<keyword evidence="1" id="KW-0812">Transmembrane</keyword>
<gene>
    <name evidence="2" type="ORF">A2227_05470</name>
</gene>
<proteinExistence type="predicted"/>
<feature type="transmembrane region" description="Helical" evidence="1">
    <location>
        <begin position="333"/>
        <end position="351"/>
    </location>
</feature>
<feature type="transmembrane region" description="Helical" evidence="1">
    <location>
        <begin position="515"/>
        <end position="537"/>
    </location>
</feature>
<protein>
    <submittedName>
        <fullName evidence="2">Uncharacterized protein</fullName>
    </submittedName>
</protein>
<keyword evidence="1" id="KW-0472">Membrane</keyword>
<evidence type="ECO:0000313" key="2">
    <source>
        <dbReference type="EMBL" id="OGF28213.1"/>
    </source>
</evidence>
<name>A0A1F5SP31_9BACT</name>
<dbReference type="EMBL" id="MFGB01000001">
    <property type="protein sequence ID" value="OGF28213.1"/>
    <property type="molecule type" value="Genomic_DNA"/>
</dbReference>
<accession>A0A1F5SP31</accession>
<reference evidence="2 3" key="1">
    <citation type="journal article" date="2016" name="Nat. Commun.">
        <title>Thousands of microbial genomes shed light on interconnected biogeochemical processes in an aquifer system.</title>
        <authorList>
            <person name="Anantharaman K."/>
            <person name="Brown C.T."/>
            <person name="Hug L.A."/>
            <person name="Sharon I."/>
            <person name="Castelle C.J."/>
            <person name="Probst A.J."/>
            <person name="Thomas B.C."/>
            <person name="Singh A."/>
            <person name="Wilkins M.J."/>
            <person name="Karaoz U."/>
            <person name="Brodie E.L."/>
            <person name="Williams K.H."/>
            <person name="Hubbard S.S."/>
            <person name="Banfield J.F."/>
        </authorList>
    </citation>
    <scope>NUCLEOTIDE SEQUENCE [LARGE SCALE GENOMIC DNA]</scope>
</reference>
<dbReference type="AlphaFoldDB" id="A0A1F5SP31"/>
<evidence type="ECO:0000313" key="3">
    <source>
        <dbReference type="Proteomes" id="UP000178367"/>
    </source>
</evidence>
<dbReference type="STRING" id="1797994.A2227_05470"/>
<feature type="transmembrane region" description="Helical" evidence="1">
    <location>
        <begin position="429"/>
        <end position="446"/>
    </location>
</feature>
<dbReference type="Proteomes" id="UP000178367">
    <property type="component" value="Unassembled WGS sequence"/>
</dbReference>
<keyword evidence="1" id="KW-1133">Transmembrane helix</keyword>
<organism evidence="2 3">
    <name type="scientific">Candidatus Falkowbacteria bacterium RIFOXYA2_FULL_47_19</name>
    <dbReference type="NCBI Taxonomy" id="1797994"/>
    <lineage>
        <taxon>Bacteria</taxon>
        <taxon>Candidatus Falkowiibacteriota</taxon>
    </lineage>
</organism>